<evidence type="ECO:0000313" key="2">
    <source>
        <dbReference type="Proteomes" id="UP000281553"/>
    </source>
</evidence>
<evidence type="ECO:0000313" key="1">
    <source>
        <dbReference type="EMBL" id="VDN37846.1"/>
    </source>
</evidence>
<evidence type="ECO:0008006" key="3">
    <source>
        <dbReference type="Google" id="ProtNLM"/>
    </source>
</evidence>
<proteinExistence type="predicted"/>
<accession>A0A3P7R3R7</accession>
<dbReference type="OrthoDB" id="10009162at2759"/>
<dbReference type="Proteomes" id="UP000281553">
    <property type="component" value="Unassembled WGS sequence"/>
</dbReference>
<protein>
    <recommendedName>
        <fullName evidence="3">Reverse transcriptase domain-containing protein</fullName>
    </recommendedName>
</protein>
<organism evidence="1 2">
    <name type="scientific">Dibothriocephalus latus</name>
    <name type="common">Fish tapeworm</name>
    <name type="synonym">Diphyllobothrium latum</name>
    <dbReference type="NCBI Taxonomy" id="60516"/>
    <lineage>
        <taxon>Eukaryota</taxon>
        <taxon>Metazoa</taxon>
        <taxon>Spiralia</taxon>
        <taxon>Lophotrochozoa</taxon>
        <taxon>Platyhelminthes</taxon>
        <taxon>Cestoda</taxon>
        <taxon>Eucestoda</taxon>
        <taxon>Diphyllobothriidea</taxon>
        <taxon>Diphyllobothriidae</taxon>
        <taxon>Dibothriocephalus</taxon>
    </lineage>
</organism>
<sequence length="105" mass="11752">MKVGGIEMLSLDVSSLITNRPMVETKNYPYNVIWDTDYEIGLPMKILRELFIRCTQTVQLLCNGRFCRQIGGVTMGLPLGPFLANIFMGKIEKASPRGTINDLAI</sequence>
<gene>
    <name evidence="1" type="ORF">DILT_LOCUS17445</name>
</gene>
<name>A0A3P7R3R7_DIBLA</name>
<keyword evidence="2" id="KW-1185">Reference proteome</keyword>
<dbReference type="AlphaFoldDB" id="A0A3P7R3R7"/>
<dbReference type="EMBL" id="UYRU01091829">
    <property type="protein sequence ID" value="VDN37846.1"/>
    <property type="molecule type" value="Genomic_DNA"/>
</dbReference>
<reference evidence="1 2" key="1">
    <citation type="submission" date="2018-11" db="EMBL/GenBank/DDBJ databases">
        <authorList>
            <consortium name="Pathogen Informatics"/>
        </authorList>
    </citation>
    <scope>NUCLEOTIDE SEQUENCE [LARGE SCALE GENOMIC DNA]</scope>
</reference>